<dbReference type="OrthoDB" id="543067at2759"/>
<evidence type="ECO:0000313" key="4">
    <source>
        <dbReference type="Proteomes" id="UP000035740"/>
    </source>
</evidence>
<dbReference type="Proteomes" id="UP000035740">
    <property type="component" value="Unassembled WGS sequence"/>
</dbReference>
<sequence>DATLLLLPFSLNFTNQQQDQLQFEYRPVITSMSLEYLRRNNLIRQYLHRFDEQQWPEVVKLTVIFGIHSMKLNEREMQLLTIERLSHLVGMNCCKSFTQTLTAFVAQASTAVSIHETLPTLEQTLVDLQTKISTLKNELENNPVNHPQSVNHHQSNFDDTITSLEEDAPKLAKVLSKVKQLNNRIHEARSQYSRQTVRGLQDDTGSVRQVLTASESQLIRPTKSSKPNGKNAHLLDW</sequence>
<feature type="region of interest" description="Disordered" evidence="2">
    <location>
        <begin position="213"/>
        <end position="237"/>
    </location>
</feature>
<keyword evidence="4" id="KW-1185">Reference proteome</keyword>
<dbReference type="EMBL" id="KQ093193">
    <property type="protein sequence ID" value="KMS94462.1"/>
    <property type="molecule type" value="Genomic_DNA"/>
</dbReference>
<keyword evidence="1" id="KW-0175">Coiled coil</keyword>
<feature type="non-terminal residue" evidence="3">
    <location>
        <position position="237"/>
    </location>
</feature>
<accession>A0A0J8B3N6</accession>
<feature type="compositionally biased region" description="Polar residues" evidence="2">
    <location>
        <begin position="213"/>
        <end position="228"/>
    </location>
</feature>
<feature type="non-terminal residue" evidence="3">
    <location>
        <position position="1"/>
    </location>
</feature>
<evidence type="ECO:0000256" key="2">
    <source>
        <dbReference type="SAM" id="MobiDB-lite"/>
    </source>
</evidence>
<dbReference type="Gramene" id="KMS94462">
    <property type="protein sequence ID" value="KMS94462"/>
    <property type="gene ID" value="BVRB_021180"/>
</dbReference>
<name>A0A0J8B3N6_BETVV</name>
<dbReference type="AlphaFoldDB" id="A0A0J8B3N6"/>
<evidence type="ECO:0000313" key="3">
    <source>
        <dbReference type="EMBL" id="KMS94462.1"/>
    </source>
</evidence>
<feature type="coiled-coil region" evidence="1">
    <location>
        <begin position="171"/>
        <end position="198"/>
    </location>
</feature>
<proteinExistence type="predicted"/>
<gene>
    <name evidence="3" type="ORF">BVRB_021180</name>
</gene>
<evidence type="ECO:0000256" key="1">
    <source>
        <dbReference type="SAM" id="Coils"/>
    </source>
</evidence>
<protein>
    <submittedName>
        <fullName evidence="3">Uncharacterized protein</fullName>
    </submittedName>
</protein>
<reference evidence="3 4" key="1">
    <citation type="journal article" date="2014" name="Nature">
        <title>The genome of the recently domesticated crop plant sugar beet (Beta vulgaris).</title>
        <authorList>
            <person name="Dohm J.C."/>
            <person name="Minoche A.E."/>
            <person name="Holtgrawe D."/>
            <person name="Capella-Gutierrez S."/>
            <person name="Zakrzewski F."/>
            <person name="Tafer H."/>
            <person name="Rupp O."/>
            <person name="Sorensen T.R."/>
            <person name="Stracke R."/>
            <person name="Reinhardt R."/>
            <person name="Goesmann A."/>
            <person name="Kraft T."/>
            <person name="Schulz B."/>
            <person name="Stadler P.F."/>
            <person name="Schmidt T."/>
            <person name="Gabaldon T."/>
            <person name="Lehrach H."/>
            <person name="Weisshaar B."/>
            <person name="Himmelbauer H."/>
        </authorList>
    </citation>
    <scope>NUCLEOTIDE SEQUENCE [LARGE SCALE GENOMIC DNA]</scope>
    <source>
        <tissue evidence="3">Taproot</tissue>
    </source>
</reference>
<organism evidence="3 4">
    <name type="scientific">Beta vulgaris subsp. vulgaris</name>
    <name type="common">Beet</name>
    <dbReference type="NCBI Taxonomy" id="3555"/>
    <lineage>
        <taxon>Eukaryota</taxon>
        <taxon>Viridiplantae</taxon>
        <taxon>Streptophyta</taxon>
        <taxon>Embryophyta</taxon>
        <taxon>Tracheophyta</taxon>
        <taxon>Spermatophyta</taxon>
        <taxon>Magnoliopsida</taxon>
        <taxon>eudicotyledons</taxon>
        <taxon>Gunneridae</taxon>
        <taxon>Pentapetalae</taxon>
        <taxon>Caryophyllales</taxon>
        <taxon>Chenopodiaceae</taxon>
        <taxon>Betoideae</taxon>
        <taxon>Beta</taxon>
    </lineage>
</organism>